<reference evidence="11 12" key="1">
    <citation type="submission" date="2017-06" db="EMBL/GenBank/DDBJ databases">
        <authorList>
            <person name="Kim H.J."/>
            <person name="Triplett B.A."/>
        </authorList>
    </citation>
    <scope>NUCLEOTIDE SEQUENCE [LARGE SCALE GENOMIC DNA]</scope>
    <source>
        <strain evidence="11 12">DSM 25597</strain>
    </source>
</reference>
<dbReference type="InterPro" id="IPR027417">
    <property type="entry name" value="P-loop_NTPase"/>
</dbReference>
<dbReference type="RefSeq" id="WP_089373680.1">
    <property type="nucleotide sequence ID" value="NZ_BMEP01000010.1"/>
</dbReference>
<evidence type="ECO:0000256" key="9">
    <source>
        <dbReference type="ARBA" id="ARBA00048090"/>
    </source>
</evidence>
<keyword evidence="6 10" id="KW-0418">Kinase</keyword>
<dbReference type="InterPro" id="IPR031322">
    <property type="entry name" value="Shikimate/glucono_kinase"/>
</dbReference>
<protein>
    <recommendedName>
        <fullName evidence="3 10">Gluconokinase</fullName>
        <ecNumber evidence="3 10">2.7.1.12</ecNumber>
    </recommendedName>
</protein>
<keyword evidence="4 10" id="KW-0808">Transferase</keyword>
<evidence type="ECO:0000256" key="8">
    <source>
        <dbReference type="ARBA" id="ARBA00023064"/>
    </source>
</evidence>
<gene>
    <name evidence="11" type="ORF">SAMN06265376_11056</name>
</gene>
<dbReference type="EC" id="2.7.1.12" evidence="3 10"/>
<name>A0A239DB63_9FLAO</name>
<dbReference type="EMBL" id="FZNY01000010">
    <property type="protein sequence ID" value="SNS28933.1"/>
    <property type="molecule type" value="Genomic_DNA"/>
</dbReference>
<organism evidence="11 12">
    <name type="scientific">Dokdonia pacifica</name>
    <dbReference type="NCBI Taxonomy" id="1627892"/>
    <lineage>
        <taxon>Bacteria</taxon>
        <taxon>Pseudomonadati</taxon>
        <taxon>Bacteroidota</taxon>
        <taxon>Flavobacteriia</taxon>
        <taxon>Flavobacteriales</taxon>
        <taxon>Flavobacteriaceae</taxon>
        <taxon>Dokdonia</taxon>
    </lineage>
</organism>
<evidence type="ECO:0000313" key="12">
    <source>
        <dbReference type="Proteomes" id="UP000198379"/>
    </source>
</evidence>
<evidence type="ECO:0000256" key="1">
    <source>
        <dbReference type="ARBA" id="ARBA00004761"/>
    </source>
</evidence>
<comment type="pathway">
    <text evidence="1">Carbohydrate acid metabolism.</text>
</comment>
<sequence>MATIYIVMGVSGVGKTTLGKTIAQQLDIPFYDADDFHPQENKDKMASGIPLQDEDRWPWLDRIVTQYDQWEIEGAVLACSALKESYRKRLKVDQSKVKTIYLSASFDNIAQRLSVRKNHFFNPSLLQSQFDTLEAPTSGIICDASLQKDRLLQHIINTITKQ</sequence>
<dbReference type="AlphaFoldDB" id="A0A239DB63"/>
<dbReference type="CDD" id="cd02021">
    <property type="entry name" value="GntK"/>
    <property type="match status" value="1"/>
</dbReference>
<keyword evidence="7 10" id="KW-0067">ATP-binding</keyword>
<evidence type="ECO:0000256" key="6">
    <source>
        <dbReference type="ARBA" id="ARBA00022777"/>
    </source>
</evidence>
<dbReference type="InterPro" id="IPR006001">
    <property type="entry name" value="Therm_gnt_kin"/>
</dbReference>
<keyword evidence="5 10" id="KW-0547">Nucleotide-binding</keyword>
<dbReference type="PANTHER" id="PTHR43442">
    <property type="entry name" value="GLUCONOKINASE-RELATED"/>
    <property type="match status" value="1"/>
</dbReference>
<proteinExistence type="inferred from homology"/>
<dbReference type="Proteomes" id="UP000198379">
    <property type="component" value="Unassembled WGS sequence"/>
</dbReference>
<dbReference type="GO" id="GO:0005737">
    <property type="term" value="C:cytoplasm"/>
    <property type="evidence" value="ECO:0007669"/>
    <property type="project" value="TreeGrafter"/>
</dbReference>
<keyword evidence="8" id="KW-0311">Gluconate utilization</keyword>
<dbReference type="PANTHER" id="PTHR43442:SF3">
    <property type="entry name" value="GLUCONOKINASE-RELATED"/>
    <property type="match status" value="1"/>
</dbReference>
<accession>A0A239DB63</accession>
<evidence type="ECO:0000256" key="4">
    <source>
        <dbReference type="ARBA" id="ARBA00022679"/>
    </source>
</evidence>
<dbReference type="SUPFAM" id="SSF52540">
    <property type="entry name" value="P-loop containing nucleoside triphosphate hydrolases"/>
    <property type="match status" value="1"/>
</dbReference>
<dbReference type="FunFam" id="3.40.50.300:FF:000522">
    <property type="entry name" value="Gluconokinase"/>
    <property type="match status" value="1"/>
</dbReference>
<evidence type="ECO:0000256" key="7">
    <source>
        <dbReference type="ARBA" id="ARBA00022840"/>
    </source>
</evidence>
<dbReference type="Gene3D" id="3.40.50.300">
    <property type="entry name" value="P-loop containing nucleotide triphosphate hydrolases"/>
    <property type="match status" value="1"/>
</dbReference>
<dbReference type="Pfam" id="PF01202">
    <property type="entry name" value="SKI"/>
    <property type="match status" value="1"/>
</dbReference>
<evidence type="ECO:0000256" key="10">
    <source>
        <dbReference type="RuleBase" id="RU363066"/>
    </source>
</evidence>
<dbReference type="GO" id="GO:0046316">
    <property type="term" value="F:gluconokinase activity"/>
    <property type="evidence" value="ECO:0007669"/>
    <property type="project" value="UniProtKB-EC"/>
</dbReference>
<comment type="catalytic activity">
    <reaction evidence="9 10">
        <text>D-gluconate + ATP = 6-phospho-D-gluconate + ADP + H(+)</text>
        <dbReference type="Rhea" id="RHEA:19433"/>
        <dbReference type="ChEBI" id="CHEBI:15378"/>
        <dbReference type="ChEBI" id="CHEBI:18391"/>
        <dbReference type="ChEBI" id="CHEBI:30616"/>
        <dbReference type="ChEBI" id="CHEBI:58759"/>
        <dbReference type="ChEBI" id="CHEBI:456216"/>
        <dbReference type="EC" id="2.7.1.12"/>
    </reaction>
</comment>
<dbReference type="GO" id="GO:0019521">
    <property type="term" value="P:D-gluconate metabolic process"/>
    <property type="evidence" value="ECO:0007669"/>
    <property type="project" value="UniProtKB-KW"/>
</dbReference>
<dbReference type="PRINTS" id="PR01100">
    <property type="entry name" value="SHIKIMTKNASE"/>
</dbReference>
<dbReference type="OrthoDB" id="9813917at2"/>
<dbReference type="GO" id="GO:0005524">
    <property type="term" value="F:ATP binding"/>
    <property type="evidence" value="ECO:0007669"/>
    <property type="project" value="UniProtKB-KW"/>
</dbReference>
<dbReference type="NCBIfam" id="TIGR01313">
    <property type="entry name" value="therm_gnt_kin"/>
    <property type="match status" value="1"/>
</dbReference>
<evidence type="ECO:0000256" key="3">
    <source>
        <dbReference type="ARBA" id="ARBA00012054"/>
    </source>
</evidence>
<evidence type="ECO:0000256" key="2">
    <source>
        <dbReference type="ARBA" id="ARBA00008420"/>
    </source>
</evidence>
<evidence type="ECO:0000313" key="11">
    <source>
        <dbReference type="EMBL" id="SNS28933.1"/>
    </source>
</evidence>
<comment type="similarity">
    <text evidence="2 10">Belongs to the gluconokinase GntK/GntV family.</text>
</comment>
<keyword evidence="12" id="KW-1185">Reference proteome</keyword>
<evidence type="ECO:0000256" key="5">
    <source>
        <dbReference type="ARBA" id="ARBA00022741"/>
    </source>
</evidence>